<sequence>MPDTLVALRDMPATAPEHATPAATRAMGRRILPNTIGVLALGAVLFFTACSTHPPAGIEPVAGFDAQRYAGQWYEVARLDHSFERGLQQTTANYIPQADGTIQVVNRGFDPGRDRWKQAEGKARFVGDTRQGALKVSFFGPFYGGYNVVALDPDYQWSMVIGSNRGYLWILSRTKTLPPGVREQLLAQAKSLGVEVDKVLWVAQDGPAQGKPAS</sequence>
<evidence type="ECO:0000256" key="2">
    <source>
        <dbReference type="ARBA" id="ARBA00006889"/>
    </source>
</evidence>
<reference evidence="13 14" key="1">
    <citation type="submission" date="2020-08" db="EMBL/GenBank/DDBJ databases">
        <title>Functional genomics of gut bacteria from endangered species of beetles.</title>
        <authorList>
            <person name="Carlos-Shanley C."/>
        </authorList>
    </citation>
    <scope>NUCLEOTIDE SEQUENCE [LARGE SCALE GENOMIC DNA]</scope>
    <source>
        <strain evidence="13 14">S00198</strain>
    </source>
</reference>
<evidence type="ECO:0000256" key="10">
    <source>
        <dbReference type="ARBA" id="ARBA00057024"/>
    </source>
</evidence>
<keyword evidence="9 13" id="KW-0449">Lipoprotein</keyword>
<evidence type="ECO:0000313" key="14">
    <source>
        <dbReference type="Proteomes" id="UP000575083"/>
    </source>
</evidence>
<evidence type="ECO:0000259" key="12">
    <source>
        <dbReference type="Pfam" id="PF08212"/>
    </source>
</evidence>
<dbReference type="GO" id="GO:0008289">
    <property type="term" value="F:lipid binding"/>
    <property type="evidence" value="ECO:0007669"/>
    <property type="project" value="UniProtKB-KW"/>
</dbReference>
<dbReference type="PANTHER" id="PTHR10612:SF34">
    <property type="entry name" value="APOLIPOPROTEIN D"/>
    <property type="match status" value="1"/>
</dbReference>
<evidence type="ECO:0000256" key="7">
    <source>
        <dbReference type="ARBA" id="ARBA00023139"/>
    </source>
</evidence>
<evidence type="ECO:0000256" key="4">
    <source>
        <dbReference type="ARBA" id="ARBA00022729"/>
    </source>
</evidence>
<evidence type="ECO:0000256" key="6">
    <source>
        <dbReference type="ARBA" id="ARBA00023136"/>
    </source>
</evidence>
<evidence type="ECO:0000256" key="8">
    <source>
        <dbReference type="ARBA" id="ARBA00023237"/>
    </source>
</evidence>
<keyword evidence="5" id="KW-0446">Lipid-binding</keyword>
<dbReference type="RefSeq" id="WP_184864543.1">
    <property type="nucleotide sequence ID" value="NZ_JACHLK010000019.1"/>
</dbReference>
<dbReference type="Pfam" id="PF08212">
    <property type="entry name" value="Lipocalin_2"/>
    <property type="match status" value="1"/>
</dbReference>
<dbReference type="GO" id="GO:0006950">
    <property type="term" value="P:response to stress"/>
    <property type="evidence" value="ECO:0007669"/>
    <property type="project" value="UniProtKB-ARBA"/>
</dbReference>
<comment type="similarity">
    <text evidence="2">Belongs to the calycin superfamily. Lipocalin family.</text>
</comment>
<organism evidence="13 14">
    <name type="scientific">Acidovorax soli</name>
    <dbReference type="NCBI Taxonomy" id="592050"/>
    <lineage>
        <taxon>Bacteria</taxon>
        <taxon>Pseudomonadati</taxon>
        <taxon>Pseudomonadota</taxon>
        <taxon>Betaproteobacteria</taxon>
        <taxon>Burkholderiales</taxon>
        <taxon>Comamonadaceae</taxon>
        <taxon>Acidovorax</taxon>
    </lineage>
</organism>
<dbReference type="PROSITE" id="PS00213">
    <property type="entry name" value="LIPOCALIN"/>
    <property type="match status" value="1"/>
</dbReference>
<dbReference type="CDD" id="cd19438">
    <property type="entry name" value="lipocalin_Blc-like"/>
    <property type="match status" value="1"/>
</dbReference>
<evidence type="ECO:0000256" key="5">
    <source>
        <dbReference type="ARBA" id="ARBA00023121"/>
    </source>
</evidence>
<evidence type="ECO:0000256" key="1">
    <source>
        <dbReference type="ARBA" id="ARBA00004459"/>
    </source>
</evidence>
<protein>
    <recommendedName>
        <fullName evidence="11">Outer membrane lipoprotein Blc</fullName>
    </recommendedName>
</protein>
<evidence type="ECO:0000256" key="11">
    <source>
        <dbReference type="ARBA" id="ARBA00071217"/>
    </source>
</evidence>
<comment type="subunit">
    <text evidence="3">Homodimer.</text>
</comment>
<keyword evidence="7" id="KW-0564">Palmitate</keyword>
<keyword evidence="6" id="KW-0472">Membrane</keyword>
<dbReference type="InterPro" id="IPR047202">
    <property type="entry name" value="Lipocalin_Blc-like_dom"/>
</dbReference>
<dbReference type="AlphaFoldDB" id="A0A7X0PK74"/>
<proteinExistence type="inferred from homology"/>
<dbReference type="PRINTS" id="PR01171">
    <property type="entry name" value="BCTLIPOCALIN"/>
</dbReference>
<accession>A0A7X0PK74</accession>
<dbReference type="InterPro" id="IPR022272">
    <property type="entry name" value="Lipocalin_CS"/>
</dbReference>
<dbReference type="PANTHER" id="PTHR10612">
    <property type="entry name" value="APOLIPOPROTEIN D"/>
    <property type="match status" value="1"/>
</dbReference>
<dbReference type="InterPro" id="IPR002446">
    <property type="entry name" value="Lipocalin_bac"/>
</dbReference>
<comment type="function">
    <text evidence="10">Involved in the storage or transport of lipids necessary for membrane maintenance under stressful conditions. Displays a binding preference for lysophospholipids.</text>
</comment>
<dbReference type="Gene3D" id="2.40.128.20">
    <property type="match status" value="1"/>
</dbReference>
<dbReference type="EMBL" id="JACHLK010000019">
    <property type="protein sequence ID" value="MBB6563470.1"/>
    <property type="molecule type" value="Genomic_DNA"/>
</dbReference>
<feature type="domain" description="Lipocalin/cytosolic fatty-acid binding" evidence="12">
    <location>
        <begin position="65"/>
        <end position="204"/>
    </location>
</feature>
<dbReference type="InterPro" id="IPR000566">
    <property type="entry name" value="Lipocln_cytosolic_FA-bd_dom"/>
</dbReference>
<keyword evidence="8" id="KW-0998">Cell outer membrane</keyword>
<comment type="caution">
    <text evidence="13">The sequence shown here is derived from an EMBL/GenBank/DDBJ whole genome shotgun (WGS) entry which is preliminary data.</text>
</comment>
<comment type="subcellular location">
    <subcellularLocation>
        <location evidence="1">Cell outer membrane</location>
        <topology evidence="1">Lipid-anchor</topology>
    </subcellularLocation>
</comment>
<evidence type="ECO:0000313" key="13">
    <source>
        <dbReference type="EMBL" id="MBB6563470.1"/>
    </source>
</evidence>
<evidence type="ECO:0000256" key="3">
    <source>
        <dbReference type="ARBA" id="ARBA00011738"/>
    </source>
</evidence>
<dbReference type="InterPro" id="IPR012674">
    <property type="entry name" value="Calycin"/>
</dbReference>
<gene>
    <name evidence="13" type="ORF">HNP48_006190</name>
</gene>
<name>A0A7X0PK74_9BURK</name>
<dbReference type="FunFam" id="2.40.128.20:FF:000002">
    <property type="entry name" value="Outer membrane lipoprotein Blc"/>
    <property type="match status" value="1"/>
</dbReference>
<dbReference type="SUPFAM" id="SSF50814">
    <property type="entry name" value="Lipocalins"/>
    <property type="match status" value="1"/>
</dbReference>
<evidence type="ECO:0000256" key="9">
    <source>
        <dbReference type="ARBA" id="ARBA00023288"/>
    </source>
</evidence>
<keyword evidence="4" id="KW-0732">Signal</keyword>
<dbReference type="Proteomes" id="UP000575083">
    <property type="component" value="Unassembled WGS sequence"/>
</dbReference>
<dbReference type="GO" id="GO:0009279">
    <property type="term" value="C:cell outer membrane"/>
    <property type="evidence" value="ECO:0007669"/>
    <property type="project" value="UniProtKB-SubCell"/>
</dbReference>
<keyword evidence="14" id="KW-1185">Reference proteome</keyword>